<keyword evidence="4 6" id="KW-0813">Transport</keyword>
<feature type="chain" id="PRO_5031446144" description="Phosphate-binding protein" evidence="7">
    <location>
        <begin position="27"/>
        <end position="340"/>
    </location>
</feature>
<organism evidence="9">
    <name type="scientific">Thermodesulfobacterium geofontis</name>
    <dbReference type="NCBI Taxonomy" id="1295609"/>
    <lineage>
        <taxon>Bacteria</taxon>
        <taxon>Pseudomonadati</taxon>
        <taxon>Thermodesulfobacteriota</taxon>
        <taxon>Thermodesulfobacteria</taxon>
        <taxon>Thermodesulfobacteriales</taxon>
        <taxon>Thermodesulfobacteriaceae</taxon>
        <taxon>Thermodesulfobacterium</taxon>
    </lineage>
</organism>
<evidence type="ECO:0000256" key="4">
    <source>
        <dbReference type="ARBA" id="ARBA00022448"/>
    </source>
</evidence>
<dbReference type="PANTHER" id="PTHR42996">
    <property type="entry name" value="PHOSPHATE-BINDING PROTEIN PSTS"/>
    <property type="match status" value="1"/>
</dbReference>
<comment type="similarity">
    <text evidence="2 6">Belongs to the PstS family.</text>
</comment>
<keyword evidence="5 6" id="KW-0592">Phosphate transport</keyword>
<accession>A0A7V6CDB0</accession>
<dbReference type="GO" id="GO:0035435">
    <property type="term" value="P:phosphate ion transmembrane transport"/>
    <property type="evidence" value="ECO:0007669"/>
    <property type="project" value="InterPro"/>
</dbReference>
<evidence type="ECO:0000256" key="2">
    <source>
        <dbReference type="ARBA" id="ARBA00008725"/>
    </source>
</evidence>
<protein>
    <recommendedName>
        <fullName evidence="6">Phosphate-binding protein</fullName>
    </recommendedName>
</protein>
<dbReference type="NCBIfam" id="NF008171">
    <property type="entry name" value="PRK10918.1"/>
    <property type="match status" value="1"/>
</dbReference>
<comment type="function">
    <text evidence="1">Part of the ABC transporter complex PstSACB involved in phosphate import.</text>
</comment>
<dbReference type="CDD" id="cd13565">
    <property type="entry name" value="PBP2_PstS"/>
    <property type="match status" value="1"/>
</dbReference>
<dbReference type="EMBL" id="DRWR01000038">
    <property type="protein sequence ID" value="HHQ15613.1"/>
    <property type="molecule type" value="Genomic_DNA"/>
</dbReference>
<dbReference type="InterPro" id="IPR005673">
    <property type="entry name" value="ABC_phos-bd_PstS"/>
</dbReference>
<keyword evidence="7" id="KW-0732">Signal</keyword>
<dbReference type="InterPro" id="IPR050962">
    <property type="entry name" value="Phosphate-bind_PstS"/>
</dbReference>
<evidence type="ECO:0000313" key="9">
    <source>
        <dbReference type="EMBL" id="HHQ15613.1"/>
    </source>
</evidence>
<feature type="domain" description="PBP" evidence="8">
    <location>
        <begin position="25"/>
        <end position="306"/>
    </location>
</feature>
<dbReference type="InterPro" id="IPR024370">
    <property type="entry name" value="PBP_domain"/>
</dbReference>
<evidence type="ECO:0000259" key="8">
    <source>
        <dbReference type="Pfam" id="PF12849"/>
    </source>
</evidence>
<reference evidence="9" key="1">
    <citation type="journal article" date="2020" name="mSystems">
        <title>Genome- and Community-Level Interaction Insights into Carbon Utilization and Element Cycling Functions of Hydrothermarchaeota in Hydrothermal Sediment.</title>
        <authorList>
            <person name="Zhou Z."/>
            <person name="Liu Y."/>
            <person name="Xu W."/>
            <person name="Pan J."/>
            <person name="Luo Z.H."/>
            <person name="Li M."/>
        </authorList>
    </citation>
    <scope>NUCLEOTIDE SEQUENCE [LARGE SCALE GENOMIC DNA]</scope>
    <source>
        <strain evidence="9">SpSt-106</strain>
    </source>
</reference>
<dbReference type="Gene3D" id="3.40.190.10">
    <property type="entry name" value="Periplasmic binding protein-like II"/>
    <property type="match status" value="2"/>
</dbReference>
<evidence type="ECO:0000256" key="5">
    <source>
        <dbReference type="ARBA" id="ARBA00022592"/>
    </source>
</evidence>
<gene>
    <name evidence="9" type="primary">pstS</name>
    <name evidence="9" type="ORF">ENM15_02190</name>
</gene>
<dbReference type="AlphaFoldDB" id="A0A7V6CDB0"/>
<evidence type="ECO:0000256" key="1">
    <source>
        <dbReference type="ARBA" id="ARBA00002841"/>
    </source>
</evidence>
<dbReference type="GO" id="GO:0043190">
    <property type="term" value="C:ATP-binding cassette (ABC) transporter complex"/>
    <property type="evidence" value="ECO:0007669"/>
    <property type="project" value="InterPro"/>
</dbReference>
<feature type="signal peptide" evidence="7">
    <location>
        <begin position="1"/>
        <end position="26"/>
    </location>
</feature>
<evidence type="ECO:0000256" key="3">
    <source>
        <dbReference type="ARBA" id="ARBA00011529"/>
    </source>
</evidence>
<name>A0A7V6CDB0_9BACT</name>
<dbReference type="SUPFAM" id="SSF53850">
    <property type="entry name" value="Periplasmic binding protein-like II"/>
    <property type="match status" value="1"/>
</dbReference>
<evidence type="ECO:0000256" key="6">
    <source>
        <dbReference type="PIRNR" id="PIRNR002756"/>
    </source>
</evidence>
<sequence>MKSLILKFWCFLIIMFCILSPSLSQATELTGAGATFPQPVIEAWAYEYYKQRKVKINYQGIGSGGGIRQVQERTVDFGVSDKPLTSEELRKHNLVQFPFIIGAVVITYNLPELKNISLNLDHKAICNIYLGKIKNWNDPYLKNLNPKVNLPERSIIVVRRADASGTTWLFTTYLSKACPEWKEKVGAGTSVNWPVGIGAKGNPGVTNYVKQNIGAIGYVEFIYAKQNNLPMSNLLNADGNAFVSPSVKSMQSASANVKWEIEKDFFADLTYQPGKNSYPITGASFVLIPLDNPKVKEITKFFKWAFEKGNKIAEDLYYIPLPKNLVNSIYTYWEKYKINP</sequence>
<evidence type="ECO:0000256" key="7">
    <source>
        <dbReference type="SAM" id="SignalP"/>
    </source>
</evidence>
<comment type="subunit">
    <text evidence="3">The complex is composed of two ATP-binding proteins (PstB), two transmembrane proteins (PstC and PstA) and a solute-binding protein (PstS).</text>
</comment>
<dbReference type="PANTHER" id="PTHR42996:SF1">
    <property type="entry name" value="PHOSPHATE-BINDING PROTEIN PSTS"/>
    <property type="match status" value="1"/>
</dbReference>
<dbReference type="GO" id="GO:0042301">
    <property type="term" value="F:phosphate ion binding"/>
    <property type="evidence" value="ECO:0007669"/>
    <property type="project" value="InterPro"/>
</dbReference>
<dbReference type="PIRSF" id="PIRSF002756">
    <property type="entry name" value="PstS"/>
    <property type="match status" value="1"/>
</dbReference>
<proteinExistence type="inferred from homology"/>
<dbReference type="Pfam" id="PF12849">
    <property type="entry name" value="PBP_like_2"/>
    <property type="match status" value="1"/>
</dbReference>
<dbReference type="NCBIfam" id="TIGR00975">
    <property type="entry name" value="3a0107s03"/>
    <property type="match status" value="1"/>
</dbReference>
<comment type="caution">
    <text evidence="9">The sequence shown here is derived from an EMBL/GenBank/DDBJ whole genome shotgun (WGS) entry which is preliminary data.</text>
</comment>